<proteinExistence type="predicted"/>
<accession>A0A816BUC5</accession>
<reference evidence="2" key="1">
    <citation type="submission" date="2021-02" db="EMBL/GenBank/DDBJ databases">
        <authorList>
            <person name="Nowell W R."/>
        </authorList>
    </citation>
    <scope>NUCLEOTIDE SEQUENCE</scope>
</reference>
<dbReference type="AlphaFoldDB" id="A0A816BUC5"/>
<keyword evidence="3" id="KW-1185">Reference proteome</keyword>
<comment type="caution">
    <text evidence="2">The sequence shown here is derived from an EMBL/GenBank/DDBJ whole genome shotgun (WGS) entry which is preliminary data.</text>
</comment>
<dbReference type="Pfam" id="PF02141">
    <property type="entry name" value="DENN"/>
    <property type="match status" value="1"/>
</dbReference>
<feature type="domain" description="UDENN" evidence="1">
    <location>
        <begin position="125"/>
        <end position="513"/>
    </location>
</feature>
<dbReference type="Pfam" id="PF03456">
    <property type="entry name" value="uDENN"/>
    <property type="match status" value="1"/>
</dbReference>
<dbReference type="PANTHER" id="PTHR15288:SF0">
    <property type="entry name" value="UDENN DOMAIN-CONTAINING PROTEIN"/>
    <property type="match status" value="1"/>
</dbReference>
<evidence type="ECO:0000313" key="3">
    <source>
        <dbReference type="Proteomes" id="UP000663828"/>
    </source>
</evidence>
<evidence type="ECO:0000313" key="2">
    <source>
        <dbReference type="EMBL" id="CAF1614927.1"/>
    </source>
</evidence>
<organism evidence="2 3">
    <name type="scientific">Adineta ricciae</name>
    <name type="common">Rotifer</name>
    <dbReference type="NCBI Taxonomy" id="249248"/>
    <lineage>
        <taxon>Eukaryota</taxon>
        <taxon>Metazoa</taxon>
        <taxon>Spiralia</taxon>
        <taxon>Gnathifera</taxon>
        <taxon>Rotifera</taxon>
        <taxon>Eurotatoria</taxon>
        <taxon>Bdelloidea</taxon>
        <taxon>Adinetida</taxon>
        <taxon>Adinetidae</taxon>
        <taxon>Adineta</taxon>
    </lineage>
</organism>
<dbReference type="Proteomes" id="UP000663828">
    <property type="component" value="Unassembled WGS sequence"/>
</dbReference>
<dbReference type="Gene3D" id="3.40.50.11500">
    <property type="match status" value="1"/>
</dbReference>
<dbReference type="InterPro" id="IPR005113">
    <property type="entry name" value="uDENN_dom"/>
</dbReference>
<dbReference type="PANTHER" id="PTHR15288">
    <property type="entry name" value="DENN DOMAIN-CONTAINING PROTEIN 2"/>
    <property type="match status" value="1"/>
</dbReference>
<name>A0A816BUC5_ADIRI</name>
<dbReference type="PROSITE" id="PS50211">
    <property type="entry name" value="DENN"/>
    <property type="match status" value="1"/>
</dbReference>
<evidence type="ECO:0000259" key="1">
    <source>
        <dbReference type="PROSITE" id="PS50211"/>
    </source>
</evidence>
<dbReference type="InterPro" id="IPR043153">
    <property type="entry name" value="DENN_C"/>
</dbReference>
<dbReference type="InterPro" id="IPR051942">
    <property type="entry name" value="DENN_domain_containing_2"/>
</dbReference>
<dbReference type="SMART" id="SM00799">
    <property type="entry name" value="DENN"/>
    <property type="match status" value="1"/>
</dbReference>
<sequence length="621" mass="72310">MRSNRSDHNLYTTYSLNSKVENDPNDRDTLSCDNFNIEQSSGLHYLSPQTSQRRTSTKRRQNSVTIDSNGLIINGSMFDKNLFQPPSSSYILDFSKTPKEANRFFDTHQTPTKTAHVESRLFKLSFVLTVADWHVDRELLIDFCPRENNKNHVTDEINHYKKFCFPELNSKQADRGKLVEESTTYVFTRTSSKGQVEYGYCRRINYNDNQITPFPVVICIVAIYPYFKLYDAILTELSRVYTNNEHECSALMQKFYATPLPLPSLNASSSIICKLDDHRIFYYVCPYDTRLNHDYFYTLLSSLAPIHIVYLFESMLRSKKILCYSHSLTKLTKCCLALSFLIYPFMWPYPFVSVMPSPWLQDLVGSPCPYIYGCLHQSIELLPSSIEGGFLRVDIDANTIDIDVEDGTILPLDLRQTLQASLEYASRFRIGKPNTTLINVAVSEACLHVFTELLYRLPEFFKRDRSLSNSSNDTRHFSICSNYFQREDSGVDLQLNDNEHQFVKNECDKKEENRLEYDFRSDEFLILQPTSSYVTFLNDFIHGMIFLKFLDDYERIDDSPKQSFSLFTQRLKERRAMTMDILSINPVARYRQTFDTLEKQINQAAKSANPFLSKLMKKLFE</sequence>
<dbReference type="Gene3D" id="3.30.450.200">
    <property type="match status" value="1"/>
</dbReference>
<dbReference type="EMBL" id="CAJNOR010007312">
    <property type="protein sequence ID" value="CAF1614927.1"/>
    <property type="molecule type" value="Genomic_DNA"/>
</dbReference>
<gene>
    <name evidence="2" type="ORF">XAT740_LOCUS49422</name>
</gene>
<protein>
    <recommendedName>
        <fullName evidence="1">UDENN domain-containing protein</fullName>
    </recommendedName>
</protein>
<dbReference type="InterPro" id="IPR037516">
    <property type="entry name" value="Tripartite_DENN"/>
</dbReference>
<dbReference type="InterPro" id="IPR001194">
    <property type="entry name" value="cDENN_dom"/>
</dbReference>